<evidence type="ECO:0000313" key="4">
    <source>
        <dbReference type="Proteomes" id="UP000036334"/>
    </source>
</evidence>
<dbReference type="SUPFAM" id="SSF140459">
    <property type="entry name" value="PE/PPE dimer-like"/>
    <property type="match status" value="1"/>
</dbReference>
<dbReference type="PATRIC" id="fig|29311.18.peg.199"/>
<feature type="domain" description="PPE" evidence="2">
    <location>
        <begin position="21"/>
        <end position="71"/>
    </location>
</feature>
<organism evidence="3 4">
    <name type="scientific">Mycobacterium haemophilum</name>
    <dbReference type="NCBI Taxonomy" id="29311"/>
    <lineage>
        <taxon>Bacteria</taxon>
        <taxon>Bacillati</taxon>
        <taxon>Actinomycetota</taxon>
        <taxon>Actinomycetes</taxon>
        <taxon>Mycobacteriales</taxon>
        <taxon>Mycobacteriaceae</taxon>
        <taxon>Mycobacterium</taxon>
    </lineage>
</organism>
<keyword evidence="4" id="KW-1185">Reference proteome</keyword>
<accession>A0A0I9YG93</accession>
<evidence type="ECO:0000256" key="1">
    <source>
        <dbReference type="ARBA" id="ARBA00010652"/>
    </source>
</evidence>
<dbReference type="InterPro" id="IPR000030">
    <property type="entry name" value="PPE_dom"/>
</dbReference>
<dbReference type="GO" id="GO:0052572">
    <property type="term" value="P:response to host immune response"/>
    <property type="evidence" value="ECO:0007669"/>
    <property type="project" value="TreeGrafter"/>
</dbReference>
<comment type="caution">
    <text evidence="3">The sequence shown here is derived from an EMBL/GenBank/DDBJ whole genome shotgun (WGS) entry which is preliminary data.</text>
</comment>
<proteinExistence type="inferred from homology"/>
<comment type="similarity">
    <text evidence="1">Belongs to the mycobacterial PPE family.</text>
</comment>
<evidence type="ECO:0000259" key="2">
    <source>
        <dbReference type="Pfam" id="PF00823"/>
    </source>
</evidence>
<dbReference type="Pfam" id="PF00823">
    <property type="entry name" value="PPE"/>
    <property type="match status" value="1"/>
</dbReference>
<evidence type="ECO:0000313" key="3">
    <source>
        <dbReference type="EMBL" id="KLO38967.1"/>
    </source>
</evidence>
<dbReference type="InterPro" id="IPR038332">
    <property type="entry name" value="PPE_sf"/>
</dbReference>
<dbReference type="PANTHER" id="PTHR46766:SF1">
    <property type="entry name" value="GLUTAMINE-RICH PROTEIN 2"/>
    <property type="match status" value="1"/>
</dbReference>
<sequence>MLLLFTAIGWRSIWEAWGRKFFVLPPEINSLRMFAGAGTAPMLAAAAWEGLAEELGSAAQSFVSVTTGLAGQARVVASIFEAAQAATVIPATIAGNRNAFVQRQPGRWQRW</sequence>
<dbReference type="EMBL" id="LDPR01000001">
    <property type="protein sequence ID" value="KLO38967.1"/>
    <property type="molecule type" value="Genomic_DNA"/>
</dbReference>
<dbReference type="AlphaFoldDB" id="A0A0I9YG93"/>
<protein>
    <recommendedName>
        <fullName evidence="2">PPE domain-containing protein</fullName>
    </recommendedName>
</protein>
<dbReference type="PANTHER" id="PTHR46766">
    <property type="entry name" value="GLUTAMINE-RICH PROTEIN 2"/>
    <property type="match status" value="1"/>
</dbReference>
<gene>
    <name evidence="3" type="ORF">ABH38_00910</name>
</gene>
<dbReference type="Proteomes" id="UP000036334">
    <property type="component" value="Unassembled WGS sequence"/>
</dbReference>
<reference evidence="3 4" key="1">
    <citation type="submission" date="2015-05" db="EMBL/GenBank/DDBJ databases">
        <title>Genome sequence of Mycobacterium haemophilum.</title>
        <authorList>
            <person name="Greninger A.L."/>
            <person name="Cunningham G."/>
            <person name="Miller S."/>
        </authorList>
    </citation>
    <scope>NUCLEOTIDE SEQUENCE [LARGE SCALE GENOMIC DNA]</scope>
    <source>
        <strain evidence="4">UC1</strain>
    </source>
</reference>
<name>A0A0I9YG93_9MYCO</name>
<dbReference type="Gene3D" id="1.20.1260.20">
    <property type="entry name" value="PPE superfamily"/>
    <property type="match status" value="1"/>
</dbReference>